<evidence type="ECO:0000256" key="7">
    <source>
        <dbReference type="ARBA" id="ARBA00023295"/>
    </source>
</evidence>
<name>A0A3D9KN17_9BACL</name>
<dbReference type="GO" id="GO:0004560">
    <property type="term" value="F:alpha-L-fucosidase activity"/>
    <property type="evidence" value="ECO:0007669"/>
    <property type="project" value="InterPro"/>
</dbReference>
<dbReference type="SMART" id="SM00606">
    <property type="entry name" value="CBD_IV"/>
    <property type="match status" value="1"/>
</dbReference>
<accession>A0A3D9KN17</accession>
<dbReference type="Gene3D" id="2.60.40.1190">
    <property type="match status" value="1"/>
</dbReference>
<feature type="domain" description="CBM6" evidence="10">
    <location>
        <begin position="1961"/>
        <end position="2081"/>
    </location>
</feature>
<dbReference type="SMART" id="SM00560">
    <property type="entry name" value="LamGL"/>
    <property type="match status" value="2"/>
</dbReference>
<dbReference type="GO" id="GO:0030246">
    <property type="term" value="F:carbohydrate binding"/>
    <property type="evidence" value="ECO:0007669"/>
    <property type="project" value="InterPro"/>
</dbReference>
<feature type="domain" description="F5/8 type C" evidence="9">
    <location>
        <begin position="952"/>
        <end position="1090"/>
    </location>
</feature>
<dbReference type="Pfam" id="PF13472">
    <property type="entry name" value="Lipase_GDSL_2"/>
    <property type="match status" value="1"/>
</dbReference>
<dbReference type="InterPro" id="IPR006626">
    <property type="entry name" value="PbH1"/>
</dbReference>
<dbReference type="GO" id="GO:0016139">
    <property type="term" value="P:glycoside catabolic process"/>
    <property type="evidence" value="ECO:0007669"/>
    <property type="project" value="TreeGrafter"/>
</dbReference>
<feature type="chain" id="PRO_5017664994" description="alpha-L-fucosidase" evidence="8">
    <location>
        <begin position="36"/>
        <end position="2082"/>
    </location>
</feature>
<dbReference type="InterPro" id="IPR008979">
    <property type="entry name" value="Galactose-bd-like_sf"/>
</dbReference>
<keyword evidence="6" id="KW-1015">Disulfide bond</keyword>
<dbReference type="InterPro" id="IPR039448">
    <property type="entry name" value="Beta_helix"/>
</dbReference>
<dbReference type="InterPro" id="IPR006584">
    <property type="entry name" value="Cellulose-bd_IV"/>
</dbReference>
<dbReference type="PANTHER" id="PTHR10030">
    <property type="entry name" value="ALPHA-L-FUCOSIDASE"/>
    <property type="match status" value="1"/>
</dbReference>
<evidence type="ECO:0000256" key="4">
    <source>
        <dbReference type="ARBA" id="ARBA00022729"/>
    </source>
</evidence>
<dbReference type="SMART" id="SM00812">
    <property type="entry name" value="Alpha_L_fucos"/>
    <property type="match status" value="1"/>
</dbReference>
<dbReference type="CDD" id="cd04084">
    <property type="entry name" value="CBM6_xylanase-like"/>
    <property type="match status" value="1"/>
</dbReference>
<evidence type="ECO:0000259" key="10">
    <source>
        <dbReference type="PROSITE" id="PS51175"/>
    </source>
</evidence>
<evidence type="ECO:0000313" key="12">
    <source>
        <dbReference type="Proteomes" id="UP000256977"/>
    </source>
</evidence>
<dbReference type="Pfam" id="PF01120">
    <property type="entry name" value="Alpha_L_fucos"/>
    <property type="match status" value="1"/>
</dbReference>
<dbReference type="InterPro" id="IPR005084">
    <property type="entry name" value="CBM6"/>
</dbReference>
<evidence type="ECO:0000256" key="1">
    <source>
        <dbReference type="ARBA" id="ARBA00004071"/>
    </source>
</evidence>
<dbReference type="Pfam" id="PF22633">
    <property type="entry name" value="F5_F8_type_C_2"/>
    <property type="match status" value="1"/>
</dbReference>
<dbReference type="EC" id="3.2.1.51" evidence="3"/>
<dbReference type="Gene3D" id="3.20.20.80">
    <property type="entry name" value="Glycosidases"/>
    <property type="match status" value="1"/>
</dbReference>
<evidence type="ECO:0000313" key="11">
    <source>
        <dbReference type="EMBL" id="RED87633.1"/>
    </source>
</evidence>
<evidence type="ECO:0000256" key="6">
    <source>
        <dbReference type="ARBA" id="ARBA00023157"/>
    </source>
</evidence>
<dbReference type="Pfam" id="PF00754">
    <property type="entry name" value="F5_F8_type_C"/>
    <property type="match status" value="1"/>
</dbReference>
<dbReference type="InterPro" id="IPR013830">
    <property type="entry name" value="SGNH_hydro"/>
</dbReference>
<comment type="caution">
    <text evidence="11">The sequence shown here is derived from an EMBL/GenBank/DDBJ whole genome shotgun (WGS) entry which is preliminary data.</text>
</comment>
<dbReference type="GO" id="GO:0016052">
    <property type="term" value="P:carbohydrate catabolic process"/>
    <property type="evidence" value="ECO:0007669"/>
    <property type="project" value="InterPro"/>
</dbReference>
<dbReference type="GO" id="GO:0005764">
    <property type="term" value="C:lysosome"/>
    <property type="evidence" value="ECO:0007669"/>
    <property type="project" value="TreeGrafter"/>
</dbReference>
<evidence type="ECO:0000259" key="9">
    <source>
        <dbReference type="PROSITE" id="PS50022"/>
    </source>
</evidence>
<dbReference type="Gene3D" id="2.60.120.200">
    <property type="match status" value="2"/>
</dbReference>
<dbReference type="Gene3D" id="3.40.50.1110">
    <property type="entry name" value="SGNH hydrolase"/>
    <property type="match status" value="1"/>
</dbReference>
<dbReference type="Pfam" id="PF06452">
    <property type="entry name" value="CBM9_1"/>
    <property type="match status" value="1"/>
</dbReference>
<dbReference type="InterPro" id="IPR012334">
    <property type="entry name" value="Pectin_lyas_fold"/>
</dbReference>
<organism evidence="11 12">
    <name type="scientific">Cohnella phaseoli</name>
    <dbReference type="NCBI Taxonomy" id="456490"/>
    <lineage>
        <taxon>Bacteria</taxon>
        <taxon>Bacillati</taxon>
        <taxon>Bacillota</taxon>
        <taxon>Bacilli</taxon>
        <taxon>Bacillales</taxon>
        <taxon>Paenibacillaceae</taxon>
        <taxon>Cohnella</taxon>
    </lineage>
</organism>
<evidence type="ECO:0000256" key="8">
    <source>
        <dbReference type="SAM" id="SignalP"/>
    </source>
</evidence>
<dbReference type="InterPro" id="IPR013320">
    <property type="entry name" value="ConA-like_dom_sf"/>
</dbReference>
<gene>
    <name evidence="11" type="ORF">DFP98_102111</name>
</gene>
<dbReference type="InterPro" id="IPR010502">
    <property type="entry name" value="Carb-bd_dom_fam9"/>
</dbReference>
<dbReference type="InterPro" id="IPR006558">
    <property type="entry name" value="LamG-like"/>
</dbReference>
<dbReference type="PROSITE" id="PS51175">
    <property type="entry name" value="CBM6"/>
    <property type="match status" value="1"/>
</dbReference>
<dbReference type="Gene3D" id="2.60.120.260">
    <property type="entry name" value="Galactose-binding domain-like"/>
    <property type="match status" value="3"/>
</dbReference>
<dbReference type="PRINTS" id="PR00741">
    <property type="entry name" value="GLHYDRLASE29"/>
</dbReference>
<sequence>MNMSRSATPMSALLSIVICVSLLFGATAGPSPAAASDPNPARAFAFDEGQGGGAADSVSGVPHAISGTPVWVPGKIGQALDFDGQTTSVVMDAFDKTAFTMTAWIKPRSYAYNHFIVGQGVSGTQPDMFNWWVNDGKLFFLASDSAGNGFGLWPFSTADDSVPLDEWTHVAVSRSGSVFKLYVNGAPAASKSASGAIDLSGNPNPLRIGAQNTSAGEPMGVFDGAIDEFTIYSEALTDMQIAAIAAEGGGTLTETTYYVDSAAGNDANSGTVEEAPWRTLDKVNAATFQPGDRILLKAGSSWTGQLWPKGSGTAAKPIVVDRYGEGAKPAIHGAGLYQETVKLFNQQYWEINNLELTNVGEVRQTRRAVWIEAQDIGTASHIHLKNLDIHDVNGQTEVQDLESGGIIVRVTGSATPTKFDDVLIEGNTFTDVDSTGIFMRSNWRNRDTRTDGVGPWLGMTNLVIRGNSLNRTGGDAIIVCEGDAPLVEHNVAAHSYYDSVGYHAAIWAINSDDALFQYNEAYKTHNTLDGMAFDIDELCNNCVMQYNYSHDNEGGFMLLVGQRGEGTGYDRGGIVRYNVSENDGTALIQAVGRLDDYQVYNNTFYTGPESNARFLMAPDGNNLPEGTLSFRNNIIYNLGSNLTYYCGNATCTFDSNTYYGNHDPSEPADANKLTTDPGLVAPGFGSIGRTTTDGYKLAAGSPSLGSGTLIAGSGGQDYWGNAVSVSAAPNRGAYNGAGQQVTFIPKATIAVDGTLGDWAGLPDIDLNAQGQVEMPDYGGTEDLSGKIAFAWDDDYVYLSASVRDDVHHQPETGDGIWLGDSVQFAISPGAPGSSSSWYEFGMALTSAGPQLYRWSGIGHSGGFVTSGQLAIVRNEPAGETRYELALPWAELSPISAADGAFSLSLLVNDNDGSGRKGWIEWGGGIGGSKDSALFHPAALSGASASRSPAENAIALAGILGSGTLLSEGKSAIVSSVGNGNDGSRAFDGSLSTKWESQNADPQWLIADLGKPHLINRVKLVWDDNAYATSYKIRISDDLIHWTEAYSTTNGSGGTLDVSFADTEGRFVQMYGTKRSGATAYAVYEFEVYGEEIPYTPPAVAPLLPHLPVPTDSQLAYQKMETIAFAHFGMNTFTEREWGTGDEDPMTFNPTDFDARQWVSALKDAGFKLLILTAKHHDGFALWPSAYTTHDVASSPWKNGQGDVVKEVSDACQEFGIKFGLYLSPWDMHEPTYGTGEPYNDFFVNQLTELLTNYGEISEMWFDGAKGENTPQEYDTERWYSVIRQLQPNAIIWGMPGDARYIGNEDGIASATNWSKVIPQQPGNPYWSPNQYGEGFPNGTVWQSGEADVPLRPGWFYHDWEDSHIKSLSSLIDIYQQSVGRGANLLLNVSPDKRGKLPEADIARLMELREWIDDAYGANAAAGASAAASNTRGGAAVYSPANVVDTDYDSYWATDDNVTTGYVELDFGAEKSFDAVVLQEYIPLGQRIAGFQVQVWKNNAWETAATGTTVGYKRIVTFPAVAASKLRIQITSSQAAPALNFVGAYDIDAAGGGGSSVDQDREQYFSFDEGQGGSVTESVSGQTLTIQGGYSWVPGKVGQALAFNGWDTSIVTDSIVKQNFTFAAWIKPSSDGTNRLIVGQGESGSGINMFNWWIVDGRMEFLMSDELGQGHNLWPFATANQSIPLNEWTHVAVSKSGSEFKLYINGQLAVSKTASSAIPQPNNPNPFRIGGQNANGGAGEVFDGAIDELRMYPRTLTDQEIYALSQTGGQQPGQPINIALIGDSITTGSYPSQLQQLLGPDYYVNPYGAGGTTMLKNGDHPYWDSWEFVNSSNWDPDIVVIMLGTNDSAAQNWQYSADYVSDYLDMIDHYRGLPSSPVVYVATSPHDYWPGNVVTSEVVPLQIQAAASAGATVIHVNPQTQSMAHNFPDNVHPNDAGSTAIATTIYNALKPSSLPTLTQAFSRIEAESFSAKNGSVQAEPSSEGTDNLGFIGTEDYVVYENVNFGLGASVIDARIAGDSAVGKIEVRLDSPTGTLLGTVDGVNTGSYQTYTTVQTSLGAVTGVHNVYLVFTAGLNLNWFQFRQ</sequence>
<dbReference type="InterPro" id="IPR011050">
    <property type="entry name" value="Pectin_lyase_fold/virulence"/>
</dbReference>
<dbReference type="InterPro" id="IPR000421">
    <property type="entry name" value="FA58C"/>
</dbReference>
<keyword evidence="12" id="KW-1185">Reference proteome</keyword>
<evidence type="ECO:0000256" key="3">
    <source>
        <dbReference type="ARBA" id="ARBA00012662"/>
    </source>
</evidence>
<dbReference type="PANTHER" id="PTHR10030:SF37">
    <property type="entry name" value="ALPHA-L-FUCOSIDASE-RELATED"/>
    <property type="match status" value="1"/>
</dbReference>
<dbReference type="FunFam" id="3.20.20.80:FF:000052">
    <property type="entry name" value="Putative alpha-L-fucosidase 1"/>
    <property type="match status" value="1"/>
</dbReference>
<dbReference type="PROSITE" id="PS50022">
    <property type="entry name" value="FA58C_3"/>
    <property type="match status" value="1"/>
</dbReference>
<dbReference type="SUPFAM" id="SSF49785">
    <property type="entry name" value="Galactose-binding domain-like"/>
    <property type="match status" value="3"/>
</dbReference>
<dbReference type="SUPFAM" id="SSF49899">
    <property type="entry name" value="Concanavalin A-like lectins/glucanases"/>
    <property type="match status" value="2"/>
</dbReference>
<keyword evidence="4 8" id="KW-0732">Signal</keyword>
<dbReference type="CDD" id="cd09621">
    <property type="entry name" value="CBM9_like_5"/>
    <property type="match status" value="1"/>
</dbReference>
<dbReference type="SUPFAM" id="SSF52266">
    <property type="entry name" value="SGNH hydrolase"/>
    <property type="match status" value="1"/>
</dbReference>
<dbReference type="EMBL" id="QRDZ01000002">
    <property type="protein sequence ID" value="RED87633.1"/>
    <property type="molecule type" value="Genomic_DNA"/>
</dbReference>
<dbReference type="Proteomes" id="UP000256977">
    <property type="component" value="Unassembled WGS sequence"/>
</dbReference>
<dbReference type="SUPFAM" id="SSF49344">
    <property type="entry name" value="CBD9-like"/>
    <property type="match status" value="1"/>
</dbReference>
<dbReference type="GO" id="GO:0006004">
    <property type="term" value="P:fucose metabolic process"/>
    <property type="evidence" value="ECO:0007669"/>
    <property type="project" value="InterPro"/>
</dbReference>
<dbReference type="SUPFAM" id="SSF51126">
    <property type="entry name" value="Pectin lyase-like"/>
    <property type="match status" value="1"/>
</dbReference>
<comment type="similarity">
    <text evidence="2">Belongs to the glycosyl hydrolase 29 family.</text>
</comment>
<dbReference type="Pfam" id="PF13229">
    <property type="entry name" value="Beta_helix"/>
    <property type="match status" value="1"/>
</dbReference>
<dbReference type="InterPro" id="IPR016286">
    <property type="entry name" value="FUC_metazoa-typ"/>
</dbReference>
<dbReference type="SMART" id="SM00710">
    <property type="entry name" value="PbH1"/>
    <property type="match status" value="5"/>
</dbReference>
<feature type="signal peptide" evidence="8">
    <location>
        <begin position="1"/>
        <end position="35"/>
    </location>
</feature>
<dbReference type="Pfam" id="PF03422">
    <property type="entry name" value="CBM_6"/>
    <property type="match status" value="1"/>
</dbReference>
<dbReference type="Gene3D" id="2.160.20.10">
    <property type="entry name" value="Single-stranded right-handed beta-helix, Pectin lyase-like"/>
    <property type="match status" value="1"/>
</dbReference>
<dbReference type="InterPro" id="IPR057739">
    <property type="entry name" value="Glyco_hydro_29_N"/>
</dbReference>
<keyword evidence="7" id="KW-0326">Glycosidase</keyword>
<dbReference type="Pfam" id="PF13385">
    <property type="entry name" value="Laminin_G_3"/>
    <property type="match status" value="2"/>
</dbReference>
<evidence type="ECO:0000256" key="2">
    <source>
        <dbReference type="ARBA" id="ARBA00007951"/>
    </source>
</evidence>
<protein>
    <recommendedName>
        <fullName evidence="3">alpha-L-fucosidase</fullName>
        <ecNumber evidence="3">3.2.1.51</ecNumber>
    </recommendedName>
</protein>
<dbReference type="InterPro" id="IPR000933">
    <property type="entry name" value="Glyco_hydro_29"/>
</dbReference>
<dbReference type="InterPro" id="IPR017853">
    <property type="entry name" value="GH"/>
</dbReference>
<keyword evidence="5" id="KW-0378">Hydrolase</keyword>
<comment type="function">
    <text evidence="1">Alpha-L-fucosidase is responsible for hydrolyzing the alpha-1,6-linked fucose joined to the reducing-end N-acetylglucosamine of the carbohydrate moieties of glycoproteins.</text>
</comment>
<reference evidence="11 12" key="1">
    <citation type="submission" date="2018-07" db="EMBL/GenBank/DDBJ databases">
        <title>Genomic Encyclopedia of Type Strains, Phase III (KMG-III): the genomes of soil and plant-associated and newly described type strains.</title>
        <authorList>
            <person name="Whitman W."/>
        </authorList>
    </citation>
    <scope>NUCLEOTIDE SEQUENCE [LARGE SCALE GENOMIC DNA]</scope>
    <source>
        <strain evidence="11 12">CECT 7287</strain>
    </source>
</reference>
<dbReference type="OrthoDB" id="3333873at2"/>
<dbReference type="SUPFAM" id="SSF51445">
    <property type="entry name" value="(Trans)glycosidases"/>
    <property type="match status" value="1"/>
</dbReference>
<evidence type="ECO:0000256" key="5">
    <source>
        <dbReference type="ARBA" id="ARBA00022801"/>
    </source>
</evidence>
<proteinExistence type="inferred from homology"/>
<dbReference type="InterPro" id="IPR036514">
    <property type="entry name" value="SGNH_hydro_sf"/>
</dbReference>